<evidence type="ECO:0000313" key="2">
    <source>
        <dbReference type="Proteomes" id="UP000566711"/>
    </source>
</evidence>
<evidence type="ECO:0000313" key="1">
    <source>
        <dbReference type="EMBL" id="MBA5606532.1"/>
    </source>
</evidence>
<keyword evidence="2" id="KW-1185">Reference proteome</keyword>
<reference evidence="1 2" key="1">
    <citation type="submission" date="2020-07" db="EMBL/GenBank/DDBJ databases">
        <title>Novel species isolated from subtropical streams in China.</title>
        <authorList>
            <person name="Lu H."/>
        </authorList>
    </citation>
    <scope>NUCLEOTIDE SEQUENCE [LARGE SCALE GENOMIC DNA]</scope>
    <source>
        <strain evidence="1 2">FT3S</strain>
    </source>
</reference>
<name>A0A7W2EIG3_9BURK</name>
<gene>
    <name evidence="1" type="ORF">H3H36_14335</name>
</gene>
<organism evidence="1 2">
    <name type="scientific">Rugamonas fusca</name>
    <dbReference type="NCBI Taxonomy" id="2758568"/>
    <lineage>
        <taxon>Bacteria</taxon>
        <taxon>Pseudomonadati</taxon>
        <taxon>Pseudomonadota</taxon>
        <taxon>Betaproteobacteria</taxon>
        <taxon>Burkholderiales</taxon>
        <taxon>Oxalobacteraceae</taxon>
        <taxon>Telluria group</taxon>
        <taxon>Rugamonas</taxon>
    </lineage>
</organism>
<dbReference type="AlphaFoldDB" id="A0A7W2EIG3"/>
<dbReference type="EMBL" id="JACEZS010000011">
    <property type="protein sequence ID" value="MBA5606532.1"/>
    <property type="molecule type" value="Genomic_DNA"/>
</dbReference>
<dbReference type="Proteomes" id="UP000566711">
    <property type="component" value="Unassembled WGS sequence"/>
</dbReference>
<proteinExistence type="predicted"/>
<comment type="caution">
    <text evidence="1">The sequence shown here is derived from an EMBL/GenBank/DDBJ whole genome shotgun (WGS) entry which is preliminary data.</text>
</comment>
<protein>
    <submittedName>
        <fullName evidence="1">Uncharacterized protein</fullName>
    </submittedName>
</protein>
<accession>A0A7W2EIG3</accession>
<sequence>MSLIDGLSMWLNARRYGRHRGGPHDGASASQGAGLGAGLGKRAGTGLGAGLGARTLRVHLAPQQLLAVVCRGGRPLDASAVRVAIDNPAGHWQPAVDALRAWLARSGQIGAGLPLELSLAGRWCQMLVAPWSDALLAEPGATRFLQSQLAALYGEAARGWSVAADDAPYGQPRLACGIDPALLADLRVAAGERCRAIEPAISVALRALLASRPQALAVVEAGRLTLAALAGGRVTAIAAQPCGAAWHGELVPAWQRWTLRAPELAQLNDVAVVDLSGASLRLARAAGADVLPPPFRLADSPFGTVQAPGAAQEAA</sequence>